<organism evidence="1 2">
    <name type="scientific">Blyttiomyces helicus</name>
    <dbReference type="NCBI Taxonomy" id="388810"/>
    <lineage>
        <taxon>Eukaryota</taxon>
        <taxon>Fungi</taxon>
        <taxon>Fungi incertae sedis</taxon>
        <taxon>Chytridiomycota</taxon>
        <taxon>Chytridiomycota incertae sedis</taxon>
        <taxon>Chytridiomycetes</taxon>
        <taxon>Chytridiomycetes incertae sedis</taxon>
        <taxon>Blyttiomyces</taxon>
    </lineage>
</organism>
<dbReference type="AlphaFoldDB" id="A0A4P9W1M0"/>
<evidence type="ECO:0000313" key="2">
    <source>
        <dbReference type="Proteomes" id="UP000269721"/>
    </source>
</evidence>
<dbReference type="InterPro" id="IPR052050">
    <property type="entry name" value="SecEffector_AnkRepeat"/>
</dbReference>
<dbReference type="PANTHER" id="PTHR46586:SF3">
    <property type="entry name" value="ANKYRIN REPEAT-CONTAINING PROTEIN"/>
    <property type="match status" value="1"/>
</dbReference>
<gene>
    <name evidence="1" type="ORF">BDK51DRAFT_38275</name>
</gene>
<proteinExistence type="predicted"/>
<keyword evidence="2" id="KW-1185">Reference proteome</keyword>
<evidence type="ECO:0000313" key="1">
    <source>
        <dbReference type="EMBL" id="RKO85572.1"/>
    </source>
</evidence>
<dbReference type="PANTHER" id="PTHR46586">
    <property type="entry name" value="ANKYRIN REPEAT-CONTAINING PROTEIN"/>
    <property type="match status" value="1"/>
</dbReference>
<accession>A0A4P9W1M0</accession>
<sequence>MTIPSPIPSTSNLDPRFSTLPFEIIDTILRHMPIRFSITLQRKVPLSHILRTSDLTRPVQRALNALDVEPLRFFAAHAPGTWNRLPPDTPYWTHRARAIRPPVPNLPIVCAAAFLGGDDLSFVRFLLQSGTAAAAGAIEWAARGHGEVEMVRTLYGLGEDRQVSFQAMDEFASTGRLGVLEFLHGRDGVDAPSPRAMEAACRAGNAEMVKFLHARFHIPIPNAYPRELLFL</sequence>
<protein>
    <submittedName>
        <fullName evidence="1">Uncharacterized protein</fullName>
    </submittedName>
</protein>
<dbReference type="Proteomes" id="UP000269721">
    <property type="component" value="Unassembled WGS sequence"/>
</dbReference>
<name>A0A4P9W1M0_9FUNG</name>
<reference evidence="2" key="1">
    <citation type="journal article" date="2018" name="Nat. Microbiol.">
        <title>Leveraging single-cell genomics to expand the fungal tree of life.</title>
        <authorList>
            <person name="Ahrendt S.R."/>
            <person name="Quandt C.A."/>
            <person name="Ciobanu D."/>
            <person name="Clum A."/>
            <person name="Salamov A."/>
            <person name="Andreopoulos B."/>
            <person name="Cheng J.F."/>
            <person name="Woyke T."/>
            <person name="Pelin A."/>
            <person name="Henrissat B."/>
            <person name="Reynolds N.K."/>
            <person name="Benny G.L."/>
            <person name="Smith M.E."/>
            <person name="James T.Y."/>
            <person name="Grigoriev I.V."/>
        </authorList>
    </citation>
    <scope>NUCLEOTIDE SEQUENCE [LARGE SCALE GENOMIC DNA]</scope>
</reference>
<dbReference type="SUPFAM" id="SSF140860">
    <property type="entry name" value="Pseudo ankyrin repeat-like"/>
    <property type="match status" value="1"/>
</dbReference>
<dbReference type="EMBL" id="KZ998956">
    <property type="protein sequence ID" value="RKO85572.1"/>
    <property type="molecule type" value="Genomic_DNA"/>
</dbReference>